<sequence length="8" mass="1039">MPHCHRRC</sequence>
<proteinExistence type="predicted"/>
<accession>A0A0A8Z9K7</accession>
<protein>
    <submittedName>
        <fullName evidence="1">Uncharacterized protein</fullName>
    </submittedName>
</protein>
<dbReference type="EMBL" id="GBRH01262404">
    <property type="protein sequence ID" value="JAD35491.1"/>
    <property type="molecule type" value="Transcribed_RNA"/>
</dbReference>
<reference evidence="1" key="1">
    <citation type="submission" date="2014-09" db="EMBL/GenBank/DDBJ databases">
        <authorList>
            <person name="Magalhaes I.L.F."/>
            <person name="Oliveira U."/>
            <person name="Santos F.R."/>
            <person name="Vidigal T.H.D.A."/>
            <person name="Brescovit A.D."/>
            <person name="Santos A.J."/>
        </authorList>
    </citation>
    <scope>NUCLEOTIDE SEQUENCE</scope>
    <source>
        <tissue evidence="1">Shoot tissue taken approximately 20 cm above the soil surface</tissue>
    </source>
</reference>
<reference evidence="1" key="2">
    <citation type="journal article" date="2015" name="Data Brief">
        <title>Shoot transcriptome of the giant reed, Arundo donax.</title>
        <authorList>
            <person name="Barrero R.A."/>
            <person name="Guerrero F.D."/>
            <person name="Moolhuijzen P."/>
            <person name="Goolsby J.A."/>
            <person name="Tidwell J."/>
            <person name="Bellgard S.E."/>
            <person name="Bellgard M.I."/>
        </authorList>
    </citation>
    <scope>NUCLEOTIDE SEQUENCE</scope>
    <source>
        <tissue evidence="1">Shoot tissue taken approximately 20 cm above the soil surface</tissue>
    </source>
</reference>
<organism evidence="1">
    <name type="scientific">Arundo donax</name>
    <name type="common">Giant reed</name>
    <name type="synonym">Donax arundinaceus</name>
    <dbReference type="NCBI Taxonomy" id="35708"/>
    <lineage>
        <taxon>Eukaryota</taxon>
        <taxon>Viridiplantae</taxon>
        <taxon>Streptophyta</taxon>
        <taxon>Embryophyta</taxon>
        <taxon>Tracheophyta</taxon>
        <taxon>Spermatophyta</taxon>
        <taxon>Magnoliopsida</taxon>
        <taxon>Liliopsida</taxon>
        <taxon>Poales</taxon>
        <taxon>Poaceae</taxon>
        <taxon>PACMAD clade</taxon>
        <taxon>Arundinoideae</taxon>
        <taxon>Arundineae</taxon>
        <taxon>Arundo</taxon>
    </lineage>
</organism>
<name>A0A0A8Z9K7_ARUDO</name>
<evidence type="ECO:0000313" key="1">
    <source>
        <dbReference type="EMBL" id="JAD35491.1"/>
    </source>
</evidence>